<protein>
    <submittedName>
        <fullName evidence="1">Uncharacterized protein</fullName>
    </submittedName>
</protein>
<evidence type="ECO:0000313" key="2">
    <source>
        <dbReference type="Proteomes" id="UP000186040"/>
    </source>
</evidence>
<dbReference type="RefSeq" id="WP_075978369.1">
    <property type="nucleotide sequence ID" value="NZ_MKQR01000028.1"/>
</dbReference>
<gene>
    <name evidence="1" type="ORF">BJP25_04125</name>
</gene>
<name>A0A1Q9LDS5_9PSEU</name>
<dbReference type="Proteomes" id="UP000186040">
    <property type="component" value="Unassembled WGS sequence"/>
</dbReference>
<evidence type="ECO:0000313" key="1">
    <source>
        <dbReference type="EMBL" id="OLR90162.1"/>
    </source>
</evidence>
<sequence length="114" mass="12316">MALPPRTTTAAPVDPGIPDVDQSLPAQYCDRRFKGALGKPMLAVVVETPGGVLDCEEAASILFDYYAARREPETGLPPFEIGPLRCNQVAEPDLPQVVCADADNLIYSMWPQGE</sequence>
<comment type="caution">
    <text evidence="1">The sequence shown here is derived from an EMBL/GenBank/DDBJ whole genome shotgun (WGS) entry which is preliminary data.</text>
</comment>
<reference evidence="1 2" key="1">
    <citation type="submission" date="2016-10" db="EMBL/GenBank/DDBJ databases">
        <title>The Draft Genome Sequence of Actinokineospora bangkokensis 44EHWT reveals the biosynthetic pathway of antifungal compounds Thailandins with unusual extender unit butylmalonyl-CoA.</title>
        <authorList>
            <person name="Greule A."/>
            <person name="Intra B."/>
            <person name="Flemming S."/>
            <person name="Rommel M.G."/>
            <person name="Panbangred W."/>
            <person name="Bechthold A."/>
        </authorList>
    </citation>
    <scope>NUCLEOTIDE SEQUENCE [LARGE SCALE GENOMIC DNA]</scope>
    <source>
        <strain evidence="1 2">44EHW</strain>
    </source>
</reference>
<dbReference type="AlphaFoldDB" id="A0A1Q9LDS5"/>
<proteinExistence type="predicted"/>
<keyword evidence="2" id="KW-1185">Reference proteome</keyword>
<organism evidence="1 2">
    <name type="scientific">Actinokineospora bangkokensis</name>
    <dbReference type="NCBI Taxonomy" id="1193682"/>
    <lineage>
        <taxon>Bacteria</taxon>
        <taxon>Bacillati</taxon>
        <taxon>Actinomycetota</taxon>
        <taxon>Actinomycetes</taxon>
        <taxon>Pseudonocardiales</taxon>
        <taxon>Pseudonocardiaceae</taxon>
        <taxon>Actinokineospora</taxon>
    </lineage>
</organism>
<dbReference type="OrthoDB" id="3697882at2"/>
<dbReference type="STRING" id="1193682.BJP25_04125"/>
<dbReference type="EMBL" id="MKQR01000028">
    <property type="protein sequence ID" value="OLR90162.1"/>
    <property type="molecule type" value="Genomic_DNA"/>
</dbReference>
<accession>A0A1Q9LDS5</accession>